<dbReference type="OrthoDB" id="9804278at2"/>
<dbReference type="AlphaFoldDB" id="A0A0H2MC67"/>
<evidence type="ECO:0000259" key="6">
    <source>
        <dbReference type="PROSITE" id="PS50126"/>
    </source>
</evidence>
<dbReference type="GO" id="GO:0046872">
    <property type="term" value="F:metal ion binding"/>
    <property type="evidence" value="ECO:0007669"/>
    <property type="project" value="UniProtKB-KW"/>
</dbReference>
<organism evidence="7 8">
    <name type="scientific">Kiloniella spongiae</name>
    <dbReference type="NCBI Taxonomy" id="1489064"/>
    <lineage>
        <taxon>Bacteria</taxon>
        <taxon>Pseudomonadati</taxon>
        <taxon>Pseudomonadota</taxon>
        <taxon>Alphaproteobacteria</taxon>
        <taxon>Rhodospirillales</taxon>
        <taxon>Kiloniellaceae</taxon>
        <taxon>Kiloniella</taxon>
    </lineage>
</organism>
<evidence type="ECO:0000256" key="4">
    <source>
        <dbReference type="ARBA" id="ARBA00022842"/>
    </source>
</evidence>
<gene>
    <name evidence="7" type="ORF">WH96_13185</name>
</gene>
<dbReference type="SUPFAM" id="SSF50249">
    <property type="entry name" value="Nucleic acid-binding proteins"/>
    <property type="match status" value="1"/>
</dbReference>
<comment type="cofactor">
    <cofactor evidence="1">
        <name>Mg(2+)</name>
        <dbReference type="ChEBI" id="CHEBI:18420"/>
    </cofactor>
</comment>
<dbReference type="Pfam" id="PF10150">
    <property type="entry name" value="RNase_E_G"/>
    <property type="match status" value="1"/>
</dbReference>
<dbReference type="GO" id="GO:0003723">
    <property type="term" value="F:RNA binding"/>
    <property type="evidence" value="ECO:0007669"/>
    <property type="project" value="UniProtKB-KW"/>
</dbReference>
<dbReference type="Proteomes" id="UP000035444">
    <property type="component" value="Unassembled WGS sequence"/>
</dbReference>
<dbReference type="InterPro" id="IPR019307">
    <property type="entry name" value="RNA-bd_AU-1/RNase_E/G"/>
</dbReference>
<name>A0A0H2MC67_9PROT</name>
<dbReference type="PANTHER" id="PTHR30001:SF0">
    <property type="entry name" value="RIBONUCLEASE G"/>
    <property type="match status" value="1"/>
</dbReference>
<keyword evidence="2" id="KW-0479">Metal-binding</keyword>
<dbReference type="PANTHER" id="PTHR30001">
    <property type="entry name" value="RIBONUCLEASE"/>
    <property type="match status" value="1"/>
</dbReference>
<dbReference type="InterPro" id="IPR004659">
    <property type="entry name" value="RNase_E/G"/>
</dbReference>
<sequence length="392" mass="43689">MSNEIYIDFLPGLIRAARVEEDRLEDLLILRSDAPQIVGNQYVGRVTAIDKGLGAAFVDIGLKQHGFLPLQDIPKTLGGGKLSEGSYLCVEGAREAFDDKGVRLKAKAHENLPAKVQALKTIDRLREWILRQQKEIDCIVVTDAGIAQEIKKYQTEIKEGYPVVSHLAGRPDLFEYAGIEEQIDQLLGVEVPLPSGGSLLIEQGRTFTAIDVNKGTMQHNGGPEILHYQLNLEAVEEIGRQLKLRNIAGRVMIDFPYMKSVDHRKKLQAKFKEILKEDFVGHKLLPLYMTGIQELTRKRAGLSLLDLLLRPIGIGGLGQEKSPFIIGLGALRQFWSDSIHQRETKTKIIASPRIVQFLGSCAALSYVEEKTGRQISLCESPVWTSDDIVVFE</sequence>
<dbReference type="GO" id="GO:0006364">
    <property type="term" value="P:rRNA processing"/>
    <property type="evidence" value="ECO:0007669"/>
    <property type="project" value="TreeGrafter"/>
</dbReference>
<evidence type="ECO:0000256" key="5">
    <source>
        <dbReference type="ARBA" id="ARBA00022884"/>
    </source>
</evidence>
<dbReference type="GO" id="GO:0004540">
    <property type="term" value="F:RNA nuclease activity"/>
    <property type="evidence" value="ECO:0007669"/>
    <property type="project" value="InterPro"/>
</dbReference>
<dbReference type="STRING" id="1489064.WH96_13185"/>
<dbReference type="PROSITE" id="PS50126">
    <property type="entry name" value="S1"/>
    <property type="match status" value="1"/>
</dbReference>
<accession>A0A0H2MC67</accession>
<comment type="caution">
    <text evidence="7">The sequence shown here is derived from an EMBL/GenBank/DDBJ whole genome shotgun (WGS) entry which is preliminary data.</text>
</comment>
<evidence type="ECO:0000256" key="1">
    <source>
        <dbReference type="ARBA" id="ARBA00001946"/>
    </source>
</evidence>
<dbReference type="GO" id="GO:0016787">
    <property type="term" value="F:hydrolase activity"/>
    <property type="evidence" value="ECO:0007669"/>
    <property type="project" value="UniProtKB-KW"/>
</dbReference>
<dbReference type="InterPro" id="IPR003029">
    <property type="entry name" value="S1_domain"/>
</dbReference>
<keyword evidence="5" id="KW-0694">RNA-binding</keyword>
<dbReference type="InterPro" id="IPR012340">
    <property type="entry name" value="NA-bd_OB-fold"/>
</dbReference>
<dbReference type="Gene3D" id="2.40.50.140">
    <property type="entry name" value="Nucleic acid-binding proteins"/>
    <property type="match status" value="1"/>
</dbReference>
<keyword evidence="8" id="KW-1185">Reference proteome</keyword>
<dbReference type="PATRIC" id="fig|1489064.4.peg.3972"/>
<dbReference type="GO" id="GO:0005737">
    <property type="term" value="C:cytoplasm"/>
    <property type="evidence" value="ECO:0007669"/>
    <property type="project" value="TreeGrafter"/>
</dbReference>
<dbReference type="EMBL" id="LAQL01000008">
    <property type="protein sequence ID" value="KLN60139.1"/>
    <property type="molecule type" value="Genomic_DNA"/>
</dbReference>
<dbReference type="CDD" id="cd04453">
    <property type="entry name" value="S1_RNase_E"/>
    <property type="match status" value="1"/>
</dbReference>
<feature type="domain" description="S1 motif" evidence="6">
    <location>
        <begin position="39"/>
        <end position="73"/>
    </location>
</feature>
<evidence type="ECO:0000313" key="7">
    <source>
        <dbReference type="EMBL" id="KLN60139.1"/>
    </source>
</evidence>
<dbReference type="Pfam" id="PF00575">
    <property type="entry name" value="S1"/>
    <property type="match status" value="1"/>
</dbReference>
<keyword evidence="3" id="KW-0378">Hydrolase</keyword>
<protein>
    <recommendedName>
        <fullName evidence="6">S1 motif domain-containing protein</fullName>
    </recommendedName>
</protein>
<evidence type="ECO:0000256" key="3">
    <source>
        <dbReference type="ARBA" id="ARBA00022801"/>
    </source>
</evidence>
<dbReference type="RefSeq" id="WP_047764672.1">
    <property type="nucleotide sequence ID" value="NZ_LAQL01000008.1"/>
</dbReference>
<reference evidence="7 8" key="1">
    <citation type="submission" date="2015-03" db="EMBL/GenBank/DDBJ databases">
        <title>Genome Sequence of Kiloniella spongiae MEBiC09566, isolated from a marine sponge.</title>
        <authorList>
            <person name="Shao Z."/>
            <person name="Wang L."/>
            <person name="Li X."/>
        </authorList>
    </citation>
    <scope>NUCLEOTIDE SEQUENCE [LARGE SCALE GENOMIC DNA]</scope>
    <source>
        <strain evidence="7 8">MEBiC09566</strain>
    </source>
</reference>
<keyword evidence="4" id="KW-0460">Magnesium</keyword>
<evidence type="ECO:0000313" key="8">
    <source>
        <dbReference type="Proteomes" id="UP000035444"/>
    </source>
</evidence>
<proteinExistence type="predicted"/>
<evidence type="ECO:0000256" key="2">
    <source>
        <dbReference type="ARBA" id="ARBA00022723"/>
    </source>
</evidence>